<proteinExistence type="predicted"/>
<sequence length="147" mass="17123">MNFVTVMTSDYKIKTYPQEEYDKLLKNTEKKIIKYDNPKFRYEPLIDGKINSIEIDLIIINHCNACNIGCESRVCNEHYIYIYGKNGKIVNDYLDHAFTMQELKNLNYLSKLIMVVDSPNDYLTKCQIAKLLGQEKIFSDIGYGEAN</sequence>
<accession>A0A3G5ADR8</accession>
<name>A0A3G5ADR8_9VIRU</name>
<dbReference type="EMBL" id="MK072448">
    <property type="protein sequence ID" value="AYV85365.1"/>
    <property type="molecule type" value="Genomic_DNA"/>
</dbReference>
<evidence type="ECO:0000313" key="1">
    <source>
        <dbReference type="EMBL" id="AYV85365.1"/>
    </source>
</evidence>
<organism evidence="1">
    <name type="scientific">Satyrvirus sp</name>
    <dbReference type="NCBI Taxonomy" id="2487771"/>
    <lineage>
        <taxon>Viruses</taxon>
        <taxon>Varidnaviria</taxon>
        <taxon>Bamfordvirae</taxon>
        <taxon>Nucleocytoviricota</taxon>
        <taxon>Megaviricetes</taxon>
        <taxon>Imitervirales</taxon>
        <taxon>Mimiviridae</taxon>
        <taxon>Megamimivirinae</taxon>
    </lineage>
</organism>
<gene>
    <name evidence="1" type="ORF">Satyrvirus12_19</name>
</gene>
<protein>
    <submittedName>
        <fullName evidence="1">Uncharacterized protein</fullName>
    </submittedName>
</protein>
<reference evidence="1" key="1">
    <citation type="submission" date="2018-10" db="EMBL/GenBank/DDBJ databases">
        <title>Hidden diversity of soil giant viruses.</title>
        <authorList>
            <person name="Schulz F."/>
            <person name="Alteio L."/>
            <person name="Goudeau D."/>
            <person name="Ryan E.M."/>
            <person name="Malmstrom R.R."/>
            <person name="Blanchard J."/>
            <person name="Woyke T."/>
        </authorList>
    </citation>
    <scope>NUCLEOTIDE SEQUENCE</scope>
    <source>
        <strain evidence="1">SAV1</strain>
    </source>
</reference>